<dbReference type="PANTHER" id="PTHR14332">
    <property type="entry name" value="DISRUPTED IN SCHIZOPHRENIA 1 PROTEIN"/>
    <property type="match status" value="1"/>
</dbReference>
<dbReference type="OrthoDB" id="9836442at2759"/>
<accession>V8NK52</accession>
<dbReference type="AlphaFoldDB" id="V8NK52"/>
<keyword evidence="3" id="KW-1185">Reference proteome</keyword>
<dbReference type="PANTHER" id="PTHR14332:SF3">
    <property type="entry name" value="DISRUPTED IN SCHIZOPHRENIA 1 PROTEIN"/>
    <property type="match status" value="1"/>
</dbReference>
<dbReference type="GO" id="GO:0005874">
    <property type="term" value="C:microtubule"/>
    <property type="evidence" value="ECO:0007669"/>
    <property type="project" value="TreeGrafter"/>
</dbReference>
<evidence type="ECO:0000313" key="2">
    <source>
        <dbReference type="EMBL" id="ETE62450.1"/>
    </source>
</evidence>
<keyword evidence="1" id="KW-0175">Coiled coil</keyword>
<dbReference type="GO" id="GO:0001764">
    <property type="term" value="P:neuron migration"/>
    <property type="evidence" value="ECO:0007669"/>
    <property type="project" value="TreeGrafter"/>
</dbReference>
<dbReference type="GO" id="GO:0060271">
    <property type="term" value="P:cilium assembly"/>
    <property type="evidence" value="ECO:0007669"/>
    <property type="project" value="TreeGrafter"/>
</dbReference>
<reference evidence="2 3" key="1">
    <citation type="journal article" date="2013" name="Proc. Natl. Acad. Sci. U.S.A.">
        <title>The king cobra genome reveals dynamic gene evolution and adaptation in the snake venom system.</title>
        <authorList>
            <person name="Vonk F.J."/>
            <person name="Casewell N.R."/>
            <person name="Henkel C.V."/>
            <person name="Heimberg A.M."/>
            <person name="Jansen H.J."/>
            <person name="McCleary R.J."/>
            <person name="Kerkkamp H.M."/>
            <person name="Vos R.A."/>
            <person name="Guerreiro I."/>
            <person name="Calvete J.J."/>
            <person name="Wuster W."/>
            <person name="Woods A.E."/>
            <person name="Logan J.M."/>
            <person name="Harrison R.A."/>
            <person name="Castoe T.A."/>
            <person name="de Koning A.P."/>
            <person name="Pollock D.D."/>
            <person name="Yandell M."/>
            <person name="Calderon D."/>
            <person name="Renjifo C."/>
            <person name="Currier R.B."/>
            <person name="Salgado D."/>
            <person name="Pla D."/>
            <person name="Sanz L."/>
            <person name="Hyder A.S."/>
            <person name="Ribeiro J.M."/>
            <person name="Arntzen J.W."/>
            <person name="van den Thillart G.E."/>
            <person name="Boetzer M."/>
            <person name="Pirovano W."/>
            <person name="Dirks R.P."/>
            <person name="Spaink H.P."/>
            <person name="Duboule D."/>
            <person name="McGlinn E."/>
            <person name="Kini R.M."/>
            <person name="Richardson M.K."/>
        </authorList>
    </citation>
    <scope>NUCLEOTIDE SEQUENCE</scope>
    <source>
        <tissue evidence="2">Blood</tissue>
    </source>
</reference>
<gene>
    <name evidence="2" type="primary">DISC1</name>
    <name evidence="2" type="ORF">L345_11794</name>
</gene>
<feature type="coiled-coil region" evidence="1">
    <location>
        <begin position="208"/>
        <end position="263"/>
    </location>
</feature>
<evidence type="ECO:0000256" key="1">
    <source>
        <dbReference type="SAM" id="Coils"/>
    </source>
</evidence>
<name>V8NK52_OPHHA</name>
<sequence length="266" mass="31504">EKFRRRLEELHKEKSLLNFRLPSQHPSISSFLEKFRVYFQMTLYDGAHKERNLLLEKSDQKILNLPYHEKIQIPDTKRDQLLEEKKWIQLRIEIQEQDRHIQEQDYELSTLLSWVSLKELQTTGKALADILVASDKIPYRLDFPDSVKRLQEKIQSLNKSMTEMTTEVCTNQRLCSTLRKKVRHIEIQLPALLKTKMLAASGGNFCTAKDLSEEIQSLTAERDRLKGLLNEWSTLNAKNIQKLERAKERYKKLKEKMEQEEFVFGE</sequence>
<feature type="non-terminal residue" evidence="2">
    <location>
        <position position="1"/>
    </location>
</feature>
<proteinExistence type="predicted"/>
<organism evidence="2 3">
    <name type="scientific">Ophiophagus hannah</name>
    <name type="common">King cobra</name>
    <name type="synonym">Naja hannah</name>
    <dbReference type="NCBI Taxonomy" id="8665"/>
    <lineage>
        <taxon>Eukaryota</taxon>
        <taxon>Metazoa</taxon>
        <taxon>Chordata</taxon>
        <taxon>Craniata</taxon>
        <taxon>Vertebrata</taxon>
        <taxon>Euteleostomi</taxon>
        <taxon>Lepidosauria</taxon>
        <taxon>Squamata</taxon>
        <taxon>Bifurcata</taxon>
        <taxon>Unidentata</taxon>
        <taxon>Episquamata</taxon>
        <taxon>Toxicofera</taxon>
        <taxon>Serpentes</taxon>
        <taxon>Colubroidea</taxon>
        <taxon>Elapidae</taxon>
        <taxon>Elapinae</taxon>
        <taxon>Ophiophagus</taxon>
    </lineage>
</organism>
<dbReference type="GO" id="GO:0045111">
    <property type="term" value="C:intermediate filament cytoskeleton"/>
    <property type="evidence" value="ECO:0007669"/>
    <property type="project" value="TreeGrafter"/>
</dbReference>
<dbReference type="EMBL" id="AZIM01003245">
    <property type="protein sequence ID" value="ETE62450.1"/>
    <property type="molecule type" value="Genomic_DNA"/>
</dbReference>
<dbReference type="GO" id="GO:0005815">
    <property type="term" value="C:microtubule organizing center"/>
    <property type="evidence" value="ECO:0007669"/>
    <property type="project" value="TreeGrafter"/>
</dbReference>
<feature type="non-terminal residue" evidence="2">
    <location>
        <position position="266"/>
    </location>
</feature>
<evidence type="ECO:0000313" key="3">
    <source>
        <dbReference type="Proteomes" id="UP000018936"/>
    </source>
</evidence>
<dbReference type="Proteomes" id="UP000018936">
    <property type="component" value="Unassembled WGS sequence"/>
</dbReference>
<comment type="caution">
    <text evidence="2">The sequence shown here is derived from an EMBL/GenBank/DDBJ whole genome shotgun (WGS) entry which is preliminary data.</text>
</comment>
<dbReference type="InterPro" id="IPR026081">
    <property type="entry name" value="DISC1"/>
</dbReference>
<protein>
    <submittedName>
        <fullName evidence="2">Disrupted in schizophrenia 1 protein</fullName>
    </submittedName>
</protein>